<keyword evidence="1" id="KW-0472">Membrane</keyword>
<keyword evidence="1" id="KW-0812">Transmembrane</keyword>
<reference evidence="2" key="1">
    <citation type="submission" date="2021-01" db="EMBL/GenBank/DDBJ databases">
        <authorList>
            <person name="Corre E."/>
            <person name="Pelletier E."/>
            <person name="Niang G."/>
            <person name="Scheremetjew M."/>
            <person name="Finn R."/>
            <person name="Kale V."/>
            <person name="Holt S."/>
            <person name="Cochrane G."/>
            <person name="Meng A."/>
            <person name="Brown T."/>
            <person name="Cohen L."/>
        </authorList>
    </citation>
    <scope>NUCLEOTIDE SEQUENCE</scope>
    <source>
        <strain evidence="2">RCC3387</strain>
    </source>
</reference>
<organism evidence="2">
    <name type="scientific">Zooxanthella nutricula</name>
    <dbReference type="NCBI Taxonomy" id="1333877"/>
    <lineage>
        <taxon>Eukaryota</taxon>
        <taxon>Sar</taxon>
        <taxon>Alveolata</taxon>
        <taxon>Dinophyceae</taxon>
        <taxon>Peridiniales</taxon>
        <taxon>Peridiniales incertae sedis</taxon>
        <taxon>Zooxanthella</taxon>
    </lineage>
</organism>
<dbReference type="EMBL" id="HBGW01102368">
    <property type="protein sequence ID" value="CAD9646861.1"/>
    <property type="molecule type" value="Transcribed_RNA"/>
</dbReference>
<feature type="transmembrane region" description="Helical" evidence="1">
    <location>
        <begin position="50"/>
        <end position="71"/>
    </location>
</feature>
<sequence>MQQVSFDAFERADMTTLHRSNFAGVQKMSEVLANLDIDKSRRRCRGRARCAGLLLLAFAALSAALTLWPGVPEVMEALASIGVSLRATAAISGSLAAGAMLALGYSECCFKEYIRLPPDTRLPALA</sequence>
<protein>
    <submittedName>
        <fullName evidence="2">Uncharacterized protein</fullName>
    </submittedName>
</protein>
<name>A0A6U6X9K6_9DINO</name>
<evidence type="ECO:0000256" key="1">
    <source>
        <dbReference type="SAM" id="Phobius"/>
    </source>
</evidence>
<evidence type="ECO:0000313" key="2">
    <source>
        <dbReference type="EMBL" id="CAD9646861.1"/>
    </source>
</evidence>
<dbReference type="AlphaFoldDB" id="A0A6U6X9K6"/>
<feature type="transmembrane region" description="Helical" evidence="1">
    <location>
        <begin position="83"/>
        <end position="105"/>
    </location>
</feature>
<gene>
    <name evidence="2" type="ORF">BRAN1462_LOCUS64683</name>
</gene>
<keyword evidence="1" id="KW-1133">Transmembrane helix</keyword>
<proteinExistence type="predicted"/>
<accession>A0A6U6X9K6</accession>